<dbReference type="Proteomes" id="UP000178526">
    <property type="component" value="Unassembled WGS sequence"/>
</dbReference>
<organism evidence="1 2">
    <name type="scientific">Candidatus Schekmanbacteria bacterium GWA2_38_11</name>
    <dbReference type="NCBI Taxonomy" id="1817876"/>
    <lineage>
        <taxon>Bacteria</taxon>
        <taxon>Candidatus Schekmaniibacteriota</taxon>
    </lineage>
</organism>
<evidence type="ECO:0000313" key="1">
    <source>
        <dbReference type="EMBL" id="OGL38423.1"/>
    </source>
</evidence>
<sequence length="330" mass="37648">MESKYYSIFGVTFEIKSDNKKVLDSINSLIKYFSKKRKINNPTNTFIFATSRNVLGQMAYEKFGKKPLFRYNNLICCKKKKNYFFTDKKSLVFFNPDGGIVKGNISEDTLKNSRVFSHIFFYIILAEMLRYSGLYYLHSSCVEKDGASILFPGNAGIGKSTISIAFVRMGFSYLSDDSILLKRIKKGVIAHPIPGDFHIDPAISERYSELSEIKKAFKYGKGPKRSFDPVIFYPDSFVLRSKPNIIIFPEIVREARSVLMPLSSLQCLGRLIPSSLLVMMDKRIAKEHLETLKILSTQCRAFQLSSGKDLILEPDKVVKNILKEVEKDDV</sequence>
<gene>
    <name evidence="1" type="ORF">A2042_00555</name>
</gene>
<reference evidence="1 2" key="1">
    <citation type="journal article" date="2016" name="Nat. Commun.">
        <title>Thousands of microbial genomes shed light on interconnected biogeochemical processes in an aquifer system.</title>
        <authorList>
            <person name="Anantharaman K."/>
            <person name="Brown C.T."/>
            <person name="Hug L.A."/>
            <person name="Sharon I."/>
            <person name="Castelle C.J."/>
            <person name="Probst A.J."/>
            <person name="Thomas B.C."/>
            <person name="Singh A."/>
            <person name="Wilkins M.J."/>
            <person name="Karaoz U."/>
            <person name="Brodie E.L."/>
            <person name="Williams K.H."/>
            <person name="Hubbard S.S."/>
            <person name="Banfield J.F."/>
        </authorList>
    </citation>
    <scope>NUCLEOTIDE SEQUENCE [LARGE SCALE GENOMIC DNA]</scope>
</reference>
<dbReference type="InterPro" id="IPR027417">
    <property type="entry name" value="P-loop_NTPase"/>
</dbReference>
<dbReference type="AlphaFoldDB" id="A0A1F7RA38"/>
<evidence type="ECO:0008006" key="3">
    <source>
        <dbReference type="Google" id="ProtNLM"/>
    </source>
</evidence>
<dbReference type="EMBL" id="MGDB01000147">
    <property type="protein sequence ID" value="OGL38423.1"/>
    <property type="molecule type" value="Genomic_DNA"/>
</dbReference>
<evidence type="ECO:0000313" key="2">
    <source>
        <dbReference type="Proteomes" id="UP000178526"/>
    </source>
</evidence>
<name>A0A1F7RA38_9BACT</name>
<accession>A0A1F7RA38</accession>
<protein>
    <recommendedName>
        <fullName evidence="3">HPr kinase/phosphorylase C-terminal domain-containing protein</fullName>
    </recommendedName>
</protein>
<dbReference type="SUPFAM" id="SSF53795">
    <property type="entry name" value="PEP carboxykinase-like"/>
    <property type="match status" value="1"/>
</dbReference>
<comment type="caution">
    <text evidence="1">The sequence shown here is derived from an EMBL/GenBank/DDBJ whole genome shotgun (WGS) entry which is preliminary data.</text>
</comment>
<dbReference type="Gene3D" id="3.40.50.300">
    <property type="entry name" value="P-loop containing nucleotide triphosphate hydrolases"/>
    <property type="match status" value="1"/>
</dbReference>
<proteinExistence type="predicted"/>